<dbReference type="STRING" id="948595.L2GTR7"/>
<dbReference type="InterPro" id="IPR001529">
    <property type="entry name" value="Zn_ribbon_RPB9"/>
</dbReference>
<evidence type="ECO:0000313" key="8">
    <source>
        <dbReference type="EMBL" id="ELA46485.1"/>
    </source>
</evidence>
<dbReference type="SMART" id="SM00661">
    <property type="entry name" value="RPOL9"/>
    <property type="match status" value="1"/>
</dbReference>
<dbReference type="Pfam" id="PF02150">
    <property type="entry name" value="Zn_ribbon_RPB9"/>
    <property type="match status" value="1"/>
</dbReference>
<dbReference type="InParanoid" id="L2GTR7"/>
<comment type="similarity">
    <text evidence="1">Belongs to the archaeal RpoM/eukaryotic RPA12/RPB9/RPC11 RNA polymerase family.</text>
</comment>
<keyword evidence="2" id="KW-0240">DNA-directed RNA polymerase</keyword>
<keyword evidence="9" id="KW-1185">Reference proteome</keyword>
<sequence>MNKEFCPECNNMLYPKEDKTEKQLYMACRNCEHVEEAMSNKVVENVFHREFTEEIDQETAKDMTMDPTLFIASVKCDRCGYGYAVYFEPKGNNPDLELKICYICKKCYNIWM</sequence>
<dbReference type="EMBL" id="GL877443">
    <property type="protein sequence ID" value="ELA46485.1"/>
    <property type="molecule type" value="Genomic_DNA"/>
</dbReference>
<organism evidence="8 9">
    <name type="scientific">Vavraia culicis (isolate floridensis)</name>
    <name type="common">Microsporidian parasite</name>
    <dbReference type="NCBI Taxonomy" id="948595"/>
    <lineage>
        <taxon>Eukaryota</taxon>
        <taxon>Fungi</taxon>
        <taxon>Fungi incertae sedis</taxon>
        <taxon>Microsporidia</taxon>
        <taxon>Pleistophoridae</taxon>
        <taxon>Vavraia</taxon>
    </lineage>
</organism>
<gene>
    <name evidence="8" type="ORF">VCUG_02029</name>
</gene>
<dbReference type="GO" id="GO:0006367">
    <property type="term" value="P:transcription initiation at RNA polymerase II promoter"/>
    <property type="evidence" value="ECO:0007669"/>
    <property type="project" value="TreeGrafter"/>
</dbReference>
<proteinExistence type="inferred from homology"/>
<dbReference type="PANTHER" id="PTHR11239">
    <property type="entry name" value="DNA-DIRECTED RNA POLYMERASE"/>
    <property type="match status" value="1"/>
</dbReference>
<feature type="domain" description="DNA-directed RNA polymerase II subunit RPB9-like zinc ribbon" evidence="7">
    <location>
        <begin position="4"/>
        <end position="56"/>
    </location>
</feature>
<evidence type="ECO:0000256" key="4">
    <source>
        <dbReference type="ARBA" id="ARBA00022833"/>
    </source>
</evidence>
<dbReference type="FunCoup" id="L2GTR7">
    <property type="interactions" value="83"/>
</dbReference>
<evidence type="ECO:0000256" key="3">
    <source>
        <dbReference type="ARBA" id="ARBA00022723"/>
    </source>
</evidence>
<dbReference type="InterPro" id="IPR019761">
    <property type="entry name" value="DNA-dir_RNA_pol-M_15_CS"/>
</dbReference>
<evidence type="ECO:0000256" key="2">
    <source>
        <dbReference type="ARBA" id="ARBA00022478"/>
    </source>
</evidence>
<dbReference type="VEuPathDB" id="MicrosporidiaDB:VCUG_02029"/>
<name>L2GTR7_VAVCU</name>
<dbReference type="GeneID" id="19879898"/>
<keyword evidence="6" id="KW-0539">Nucleus</keyword>
<dbReference type="GO" id="GO:0006283">
    <property type="term" value="P:transcription-coupled nucleotide-excision repair"/>
    <property type="evidence" value="ECO:0007669"/>
    <property type="project" value="TreeGrafter"/>
</dbReference>
<evidence type="ECO:0000256" key="5">
    <source>
        <dbReference type="ARBA" id="ARBA00023163"/>
    </source>
</evidence>
<dbReference type="PROSITE" id="PS01030">
    <property type="entry name" value="RNA_POL_M_15KD"/>
    <property type="match status" value="1"/>
</dbReference>
<protein>
    <recommendedName>
        <fullName evidence="7">DNA-directed RNA polymerase II subunit RPB9-like zinc ribbon domain-containing protein</fullName>
    </recommendedName>
</protein>
<dbReference type="PANTHER" id="PTHR11239:SF1">
    <property type="entry name" value="DNA-DIRECTED RNA POLYMERASE II SUBUNIT RPB9"/>
    <property type="match status" value="1"/>
</dbReference>
<dbReference type="RefSeq" id="XP_008075043.1">
    <property type="nucleotide sequence ID" value="XM_008076852.1"/>
</dbReference>
<dbReference type="AlphaFoldDB" id="L2GTR7"/>
<dbReference type="HOGENOM" id="CLU_093932_0_1_1"/>
<dbReference type="GO" id="GO:0046872">
    <property type="term" value="F:metal ion binding"/>
    <property type="evidence" value="ECO:0007669"/>
    <property type="project" value="UniProtKB-KW"/>
</dbReference>
<dbReference type="GO" id="GO:0003899">
    <property type="term" value="F:DNA-directed RNA polymerase activity"/>
    <property type="evidence" value="ECO:0007669"/>
    <property type="project" value="InterPro"/>
</dbReference>
<dbReference type="GO" id="GO:0005665">
    <property type="term" value="C:RNA polymerase II, core complex"/>
    <property type="evidence" value="ECO:0007669"/>
    <property type="project" value="TreeGrafter"/>
</dbReference>
<keyword evidence="3" id="KW-0479">Metal-binding</keyword>
<evidence type="ECO:0000256" key="1">
    <source>
        <dbReference type="ARBA" id="ARBA00008925"/>
    </source>
</evidence>
<dbReference type="OMA" id="EVADNSC"/>
<dbReference type="OrthoDB" id="282270at2759"/>
<dbReference type="Gene3D" id="2.20.25.10">
    <property type="match status" value="2"/>
</dbReference>
<reference evidence="9" key="1">
    <citation type="submission" date="2011-03" db="EMBL/GenBank/DDBJ databases">
        <title>The genome sequence of Vavraia culicis strain floridensis.</title>
        <authorList>
            <consortium name="The Broad Institute Genome Sequencing Platform"/>
            <person name="Cuomo C."/>
            <person name="Becnel J."/>
            <person name="Sanscrainte N."/>
            <person name="Young S.K."/>
            <person name="Zeng Q."/>
            <person name="Gargeya S."/>
            <person name="Fitzgerald M."/>
            <person name="Haas B."/>
            <person name="Abouelleil A."/>
            <person name="Alvarado L."/>
            <person name="Arachchi H.M."/>
            <person name="Berlin A."/>
            <person name="Chapman S.B."/>
            <person name="Gearin G."/>
            <person name="Goldberg J."/>
            <person name="Griggs A."/>
            <person name="Gujja S."/>
            <person name="Hansen M."/>
            <person name="Heiman D."/>
            <person name="Howarth C."/>
            <person name="Larimer J."/>
            <person name="Lui A."/>
            <person name="MacDonald P.J.P."/>
            <person name="McCowen C."/>
            <person name="Montmayeur A."/>
            <person name="Murphy C."/>
            <person name="Neiman D."/>
            <person name="Pearson M."/>
            <person name="Priest M."/>
            <person name="Roberts A."/>
            <person name="Saif S."/>
            <person name="Shea T."/>
            <person name="Sisk P."/>
            <person name="Stolte C."/>
            <person name="Sykes S."/>
            <person name="Wortman J."/>
            <person name="Nusbaum C."/>
            <person name="Birren B."/>
        </authorList>
    </citation>
    <scope>NUCLEOTIDE SEQUENCE [LARGE SCALE GENOMIC DNA]</scope>
    <source>
        <strain evidence="9">floridensis</strain>
    </source>
</reference>
<dbReference type="Proteomes" id="UP000011081">
    <property type="component" value="Unassembled WGS sequence"/>
</dbReference>
<evidence type="ECO:0000259" key="7">
    <source>
        <dbReference type="SMART" id="SM00661"/>
    </source>
</evidence>
<evidence type="ECO:0000313" key="9">
    <source>
        <dbReference type="Proteomes" id="UP000011081"/>
    </source>
</evidence>
<dbReference type="GO" id="GO:0001193">
    <property type="term" value="P:maintenance of transcriptional fidelity during transcription elongation by RNA polymerase II"/>
    <property type="evidence" value="ECO:0007669"/>
    <property type="project" value="TreeGrafter"/>
</dbReference>
<dbReference type="InterPro" id="IPR012164">
    <property type="entry name" value="Rpa12/Rpb9/Rpc10/TFS"/>
</dbReference>
<keyword evidence="4" id="KW-0862">Zinc</keyword>
<keyword evidence="5" id="KW-0804">Transcription</keyword>
<evidence type="ECO:0000256" key="6">
    <source>
        <dbReference type="ARBA" id="ARBA00023242"/>
    </source>
</evidence>
<dbReference type="SUPFAM" id="SSF57783">
    <property type="entry name" value="Zinc beta-ribbon"/>
    <property type="match status" value="2"/>
</dbReference>
<accession>L2GTR7</accession>